<keyword evidence="11" id="KW-1185">Reference proteome</keyword>
<dbReference type="KEGG" id="drm:Dred_3094"/>
<dbReference type="EMBL" id="CP000612">
    <property type="protein sequence ID" value="ABO51596.1"/>
    <property type="molecule type" value="Genomic_DNA"/>
</dbReference>
<dbReference type="HOGENOM" id="CLU_000445_89_1_9"/>
<evidence type="ECO:0000256" key="4">
    <source>
        <dbReference type="ARBA" id="ARBA00022679"/>
    </source>
</evidence>
<dbReference type="SUPFAM" id="SSF47384">
    <property type="entry name" value="Homodimeric domain of signal transducing histidine kinase"/>
    <property type="match status" value="1"/>
</dbReference>
<keyword evidence="6 10" id="KW-0418">Kinase</keyword>
<evidence type="ECO:0000256" key="2">
    <source>
        <dbReference type="ARBA" id="ARBA00012438"/>
    </source>
</evidence>
<dbReference type="GO" id="GO:0000155">
    <property type="term" value="F:phosphorelay sensor kinase activity"/>
    <property type="evidence" value="ECO:0007669"/>
    <property type="project" value="InterPro"/>
</dbReference>
<dbReference type="STRING" id="349161.Dred_3094"/>
<dbReference type="InterPro" id="IPR036097">
    <property type="entry name" value="HisK_dim/P_sf"/>
</dbReference>
<feature type="domain" description="Histidine kinase" evidence="9">
    <location>
        <begin position="43"/>
        <end position="246"/>
    </location>
</feature>
<dbReference type="PRINTS" id="PR00344">
    <property type="entry name" value="BCTRLSENSOR"/>
</dbReference>
<keyword evidence="7" id="KW-0067">ATP-binding</keyword>
<dbReference type="SMART" id="SM00387">
    <property type="entry name" value="HATPase_c"/>
    <property type="match status" value="1"/>
</dbReference>
<dbReference type="SMART" id="SM00388">
    <property type="entry name" value="HisKA"/>
    <property type="match status" value="1"/>
</dbReference>
<evidence type="ECO:0000259" key="9">
    <source>
        <dbReference type="PROSITE" id="PS50109"/>
    </source>
</evidence>
<keyword evidence="8" id="KW-0902">Two-component regulatory system</keyword>
<accession>A4J943</accession>
<dbReference type="InterPro" id="IPR003661">
    <property type="entry name" value="HisK_dim/P_dom"/>
</dbReference>
<evidence type="ECO:0000256" key="5">
    <source>
        <dbReference type="ARBA" id="ARBA00022741"/>
    </source>
</evidence>
<dbReference type="GO" id="GO:0005524">
    <property type="term" value="F:ATP binding"/>
    <property type="evidence" value="ECO:0007669"/>
    <property type="project" value="UniProtKB-KW"/>
</dbReference>
<dbReference type="AlphaFoldDB" id="A4J943"/>
<dbReference type="CDD" id="cd00082">
    <property type="entry name" value="HisKA"/>
    <property type="match status" value="1"/>
</dbReference>
<dbReference type="RefSeq" id="WP_011879385.1">
    <property type="nucleotide sequence ID" value="NC_009253.1"/>
</dbReference>
<evidence type="ECO:0000256" key="6">
    <source>
        <dbReference type="ARBA" id="ARBA00022777"/>
    </source>
</evidence>
<gene>
    <name evidence="10" type="ordered locus">Dred_3094</name>
</gene>
<keyword evidence="4" id="KW-0808">Transferase</keyword>
<evidence type="ECO:0000313" key="10">
    <source>
        <dbReference type="EMBL" id="ABO51596.1"/>
    </source>
</evidence>
<sequence>MMVYGDMEFTISKLKEDKKSYSRFIKYNKHLEKIKLTGEIAAGIAHEIRNPMTTVRGLLQILLKEKECFSLEKNLGIMIKELDRANDIITESLLLASTKATGLKMKNLNDIIRILSPHIKSNASKSKNNVVIELGVIPDQLLNEEDMKKLIINLSQNGLEAMSSGGTLTIKTYTEDTNIILSVQDQGTGIKPDILEKLGTPFFSTKDHSGLGLAICYSIAARHNAILQIETGPTGTTVFFRMVRPQ</sequence>
<evidence type="ECO:0000313" key="11">
    <source>
        <dbReference type="Proteomes" id="UP000001556"/>
    </source>
</evidence>
<evidence type="ECO:0000256" key="3">
    <source>
        <dbReference type="ARBA" id="ARBA00022553"/>
    </source>
</evidence>
<evidence type="ECO:0000256" key="1">
    <source>
        <dbReference type="ARBA" id="ARBA00000085"/>
    </source>
</evidence>
<dbReference type="PROSITE" id="PS50109">
    <property type="entry name" value="HIS_KIN"/>
    <property type="match status" value="1"/>
</dbReference>
<comment type="catalytic activity">
    <reaction evidence="1">
        <text>ATP + protein L-histidine = ADP + protein N-phospho-L-histidine.</text>
        <dbReference type="EC" id="2.7.13.3"/>
    </reaction>
</comment>
<dbReference type="PANTHER" id="PTHR43065">
    <property type="entry name" value="SENSOR HISTIDINE KINASE"/>
    <property type="match status" value="1"/>
</dbReference>
<dbReference type="InterPro" id="IPR005467">
    <property type="entry name" value="His_kinase_dom"/>
</dbReference>
<dbReference type="SUPFAM" id="SSF55874">
    <property type="entry name" value="ATPase domain of HSP90 chaperone/DNA topoisomerase II/histidine kinase"/>
    <property type="match status" value="1"/>
</dbReference>
<evidence type="ECO:0000256" key="7">
    <source>
        <dbReference type="ARBA" id="ARBA00022840"/>
    </source>
</evidence>
<keyword evidence="5" id="KW-0547">Nucleotide-binding</keyword>
<dbReference type="InterPro" id="IPR003594">
    <property type="entry name" value="HATPase_dom"/>
</dbReference>
<protein>
    <recommendedName>
        <fullName evidence="2">histidine kinase</fullName>
        <ecNumber evidence="2">2.7.13.3</ecNumber>
    </recommendedName>
</protein>
<dbReference type="InterPro" id="IPR036890">
    <property type="entry name" value="HATPase_C_sf"/>
</dbReference>
<reference evidence="10 11" key="1">
    <citation type="submission" date="2007-03" db="EMBL/GenBank/DDBJ databases">
        <title>Complete sequence of Desulfotomaculum reducens MI-1.</title>
        <authorList>
            <consortium name="US DOE Joint Genome Institute"/>
            <person name="Copeland A."/>
            <person name="Lucas S."/>
            <person name="Lapidus A."/>
            <person name="Barry K."/>
            <person name="Detter J.C."/>
            <person name="Glavina del Rio T."/>
            <person name="Hammon N."/>
            <person name="Israni S."/>
            <person name="Dalin E."/>
            <person name="Tice H."/>
            <person name="Pitluck S."/>
            <person name="Sims D."/>
            <person name="Brettin T."/>
            <person name="Bruce D."/>
            <person name="Han C."/>
            <person name="Tapia R."/>
            <person name="Schmutz J."/>
            <person name="Larimer F."/>
            <person name="Land M."/>
            <person name="Hauser L."/>
            <person name="Kyrpides N."/>
            <person name="Kim E."/>
            <person name="Tebo B.M."/>
            <person name="Richardson P."/>
        </authorList>
    </citation>
    <scope>NUCLEOTIDE SEQUENCE [LARGE SCALE GENOMIC DNA]</scope>
    <source>
        <strain evidence="10 11">MI-1</strain>
    </source>
</reference>
<proteinExistence type="predicted"/>
<dbReference type="EC" id="2.7.13.3" evidence="2"/>
<evidence type="ECO:0000256" key="8">
    <source>
        <dbReference type="ARBA" id="ARBA00023012"/>
    </source>
</evidence>
<dbReference type="InterPro" id="IPR004358">
    <property type="entry name" value="Sig_transdc_His_kin-like_C"/>
</dbReference>
<name>A4J943_DESRM</name>
<dbReference type="Pfam" id="PF00512">
    <property type="entry name" value="HisKA"/>
    <property type="match status" value="1"/>
</dbReference>
<dbReference type="OrthoDB" id="505470at2"/>
<dbReference type="Proteomes" id="UP000001556">
    <property type="component" value="Chromosome"/>
</dbReference>
<organism evidence="10 11">
    <name type="scientific">Desulforamulus reducens (strain ATCC BAA-1160 / DSM 100696 / MI-1)</name>
    <name type="common">Desulfotomaculum reducens</name>
    <dbReference type="NCBI Taxonomy" id="349161"/>
    <lineage>
        <taxon>Bacteria</taxon>
        <taxon>Bacillati</taxon>
        <taxon>Bacillota</taxon>
        <taxon>Clostridia</taxon>
        <taxon>Eubacteriales</taxon>
        <taxon>Peptococcaceae</taxon>
        <taxon>Desulforamulus</taxon>
    </lineage>
</organism>
<dbReference type="eggNOG" id="COG3852">
    <property type="taxonomic scope" value="Bacteria"/>
</dbReference>
<dbReference type="Gene3D" id="1.10.287.130">
    <property type="match status" value="1"/>
</dbReference>
<keyword evidence="3" id="KW-0597">Phosphoprotein</keyword>
<dbReference type="Gene3D" id="3.30.565.10">
    <property type="entry name" value="Histidine kinase-like ATPase, C-terminal domain"/>
    <property type="match status" value="1"/>
</dbReference>
<dbReference type="PANTHER" id="PTHR43065:SF46">
    <property type="entry name" value="C4-DICARBOXYLATE TRANSPORT SENSOR PROTEIN DCTB"/>
    <property type="match status" value="1"/>
</dbReference>
<dbReference type="Pfam" id="PF02518">
    <property type="entry name" value="HATPase_c"/>
    <property type="match status" value="1"/>
</dbReference>